<evidence type="ECO:0000313" key="1">
    <source>
        <dbReference type="EMBL" id="RMZ94690.1"/>
    </source>
</evidence>
<gene>
    <name evidence="1" type="ORF">BpHYR1_047905</name>
</gene>
<name>A0A3M7P7B6_BRAPC</name>
<accession>A0A3M7P7B6</accession>
<dbReference type="AlphaFoldDB" id="A0A3M7P7B6"/>
<reference evidence="1 2" key="1">
    <citation type="journal article" date="2018" name="Sci. Rep.">
        <title>Genomic signatures of local adaptation to the degree of environmental predictability in rotifers.</title>
        <authorList>
            <person name="Franch-Gras L."/>
            <person name="Hahn C."/>
            <person name="Garcia-Roger E.M."/>
            <person name="Carmona M.J."/>
            <person name="Serra M."/>
            <person name="Gomez A."/>
        </authorList>
    </citation>
    <scope>NUCLEOTIDE SEQUENCE [LARGE SCALE GENOMIC DNA]</scope>
    <source>
        <strain evidence="1">HYR1</strain>
    </source>
</reference>
<keyword evidence="2" id="KW-1185">Reference proteome</keyword>
<comment type="caution">
    <text evidence="1">The sequence shown here is derived from an EMBL/GenBank/DDBJ whole genome shotgun (WGS) entry which is preliminary data.</text>
</comment>
<protein>
    <submittedName>
        <fullName evidence="1">Uncharacterized protein</fullName>
    </submittedName>
</protein>
<evidence type="ECO:0000313" key="2">
    <source>
        <dbReference type="Proteomes" id="UP000276133"/>
    </source>
</evidence>
<organism evidence="1 2">
    <name type="scientific">Brachionus plicatilis</name>
    <name type="common">Marine rotifer</name>
    <name type="synonym">Brachionus muelleri</name>
    <dbReference type="NCBI Taxonomy" id="10195"/>
    <lineage>
        <taxon>Eukaryota</taxon>
        <taxon>Metazoa</taxon>
        <taxon>Spiralia</taxon>
        <taxon>Gnathifera</taxon>
        <taxon>Rotifera</taxon>
        <taxon>Eurotatoria</taxon>
        <taxon>Monogononta</taxon>
        <taxon>Pseudotrocha</taxon>
        <taxon>Ploima</taxon>
        <taxon>Brachionidae</taxon>
        <taxon>Brachionus</taxon>
    </lineage>
</organism>
<dbReference type="EMBL" id="REGN01012859">
    <property type="protein sequence ID" value="RMZ94690.1"/>
    <property type="molecule type" value="Genomic_DNA"/>
</dbReference>
<proteinExistence type="predicted"/>
<dbReference type="Proteomes" id="UP000276133">
    <property type="component" value="Unassembled WGS sequence"/>
</dbReference>
<feature type="non-terminal residue" evidence="1">
    <location>
        <position position="1"/>
    </location>
</feature>
<sequence>RTAQAALEHRLSTCSRGARLSTLLRNVLKKFQRKSILAIKKVRLCSNSWLISTTPLLRSDFKISVFWSILTREGRIMINLFNYLKKF</sequence>